<dbReference type="HOGENOM" id="CLU_048101_0_0_0"/>
<feature type="region of interest" description="Disordered" evidence="1">
    <location>
        <begin position="374"/>
        <end position="408"/>
    </location>
</feature>
<dbReference type="AlphaFoldDB" id="Q022V1"/>
<dbReference type="Pfam" id="PF13524">
    <property type="entry name" value="Glyco_trans_1_2"/>
    <property type="match status" value="1"/>
</dbReference>
<accession>Q022V1</accession>
<protein>
    <recommendedName>
        <fullName evidence="2">Spore protein YkvP/CgeB glycosyl transferase-like domain-containing protein</fullName>
    </recommendedName>
</protein>
<dbReference type="InParanoid" id="Q022V1"/>
<evidence type="ECO:0000256" key="1">
    <source>
        <dbReference type="SAM" id="MobiDB-lite"/>
    </source>
</evidence>
<feature type="compositionally biased region" description="Polar residues" evidence="1">
    <location>
        <begin position="380"/>
        <end position="392"/>
    </location>
</feature>
<dbReference type="InterPro" id="IPR055259">
    <property type="entry name" value="YkvP/CgeB_Glyco_trans-like"/>
</dbReference>
<proteinExistence type="predicted"/>
<feature type="domain" description="Spore protein YkvP/CgeB glycosyl transferase-like" evidence="2">
    <location>
        <begin position="204"/>
        <end position="349"/>
    </location>
</feature>
<dbReference type="KEGG" id="sus:Acid_3016"/>
<dbReference type="eggNOG" id="COG4641">
    <property type="taxonomic scope" value="Bacteria"/>
</dbReference>
<sequence>MSERLDIVILGLSVTSSWGNGHATTYRSLIRALADRGHRVLFLERDAPWYKGNRDQPRPAGARTELYESFDELVARFEGEVASAGLVIVGSFVPEGRRVGEWVTSVARGVTAFYDIDTPITLALLAEGIHEFISPELIRRYELYLSFTGGPTLRMIENRYGSPMARAFYCAVDLELYRPEKCSERWDLGYLGTYSDDRQPSLNELMLEAARIWPQGRFAVVGPMYPLEIRWPANVDREIHLSPSDHAEFYGSQRFTLNITREAMKRVGYAPSVRLFEAGACGVPIISDWWEGLDTLFQLGDEVLISSNATDTLRFLREYPDAKRRQVGLAARRRILTEHTPQQRVAQLEGYLEEVHDNLSAHPARRNGCERQMARGLDSGTPSQCPGQTASARTGGEAGDAAISGRLH</sequence>
<dbReference type="SUPFAM" id="SSF53756">
    <property type="entry name" value="UDP-Glycosyltransferase/glycogen phosphorylase"/>
    <property type="match status" value="1"/>
</dbReference>
<dbReference type="STRING" id="234267.Acid_3016"/>
<reference evidence="3" key="1">
    <citation type="submission" date="2006-10" db="EMBL/GenBank/DDBJ databases">
        <title>Complete sequence of Solibacter usitatus Ellin6076.</title>
        <authorList>
            <consortium name="US DOE Joint Genome Institute"/>
            <person name="Copeland A."/>
            <person name="Lucas S."/>
            <person name="Lapidus A."/>
            <person name="Barry K."/>
            <person name="Detter J.C."/>
            <person name="Glavina del Rio T."/>
            <person name="Hammon N."/>
            <person name="Israni S."/>
            <person name="Dalin E."/>
            <person name="Tice H."/>
            <person name="Pitluck S."/>
            <person name="Thompson L.S."/>
            <person name="Brettin T."/>
            <person name="Bruce D."/>
            <person name="Han C."/>
            <person name="Tapia R."/>
            <person name="Gilna P."/>
            <person name="Schmutz J."/>
            <person name="Larimer F."/>
            <person name="Land M."/>
            <person name="Hauser L."/>
            <person name="Kyrpides N."/>
            <person name="Mikhailova N."/>
            <person name="Janssen P.H."/>
            <person name="Kuske C.R."/>
            <person name="Richardson P."/>
        </authorList>
    </citation>
    <scope>NUCLEOTIDE SEQUENCE</scope>
    <source>
        <strain evidence="3">Ellin6076</strain>
    </source>
</reference>
<evidence type="ECO:0000313" key="3">
    <source>
        <dbReference type="EMBL" id="ABJ83999.1"/>
    </source>
</evidence>
<dbReference type="EMBL" id="CP000473">
    <property type="protein sequence ID" value="ABJ83999.1"/>
    <property type="molecule type" value="Genomic_DNA"/>
</dbReference>
<name>Q022V1_SOLUE</name>
<organism evidence="3">
    <name type="scientific">Solibacter usitatus (strain Ellin6076)</name>
    <dbReference type="NCBI Taxonomy" id="234267"/>
    <lineage>
        <taxon>Bacteria</taxon>
        <taxon>Pseudomonadati</taxon>
        <taxon>Acidobacteriota</taxon>
        <taxon>Terriglobia</taxon>
        <taxon>Bryobacterales</taxon>
        <taxon>Solibacteraceae</taxon>
        <taxon>Candidatus Solibacter</taxon>
    </lineage>
</organism>
<gene>
    <name evidence="3" type="ordered locus">Acid_3016</name>
</gene>
<evidence type="ECO:0000259" key="2">
    <source>
        <dbReference type="Pfam" id="PF13524"/>
    </source>
</evidence>